<organism evidence="1 2">
    <name type="scientific">Legionella busanensis</name>
    <dbReference type="NCBI Taxonomy" id="190655"/>
    <lineage>
        <taxon>Bacteria</taxon>
        <taxon>Pseudomonadati</taxon>
        <taxon>Pseudomonadota</taxon>
        <taxon>Gammaproteobacteria</taxon>
        <taxon>Legionellales</taxon>
        <taxon>Legionellaceae</taxon>
        <taxon>Legionella</taxon>
    </lineage>
</organism>
<dbReference type="Gene3D" id="3.50.14.10">
    <property type="entry name" value="Replication terminator Tus, domain 1 superfamily/Replication terminator Tus"/>
    <property type="match status" value="1"/>
</dbReference>
<dbReference type="GO" id="GO:0005737">
    <property type="term" value="C:cytoplasm"/>
    <property type="evidence" value="ECO:0007669"/>
    <property type="project" value="InterPro"/>
</dbReference>
<accession>A0A378JJJ4</accession>
<dbReference type="OrthoDB" id="6354133at2"/>
<dbReference type="Proteomes" id="UP000254794">
    <property type="component" value="Unassembled WGS sequence"/>
</dbReference>
<dbReference type="EMBL" id="UGOD01000001">
    <property type="protein sequence ID" value="STX51486.1"/>
    <property type="molecule type" value="Genomic_DNA"/>
</dbReference>
<dbReference type="AlphaFoldDB" id="A0A378JJJ4"/>
<dbReference type="GO" id="GO:0006274">
    <property type="term" value="P:DNA replication termination"/>
    <property type="evidence" value="ECO:0007669"/>
    <property type="project" value="InterPro"/>
</dbReference>
<dbReference type="GO" id="GO:0003677">
    <property type="term" value="F:DNA binding"/>
    <property type="evidence" value="ECO:0007669"/>
    <property type="project" value="InterPro"/>
</dbReference>
<keyword evidence="2" id="KW-1185">Reference proteome</keyword>
<dbReference type="InterPro" id="IPR036381">
    <property type="entry name" value="Tus_dom1"/>
</dbReference>
<protein>
    <submittedName>
        <fullName evidence="1">DNA replication terminus site-binding protein (Ter protein)</fullName>
    </submittedName>
</protein>
<dbReference type="RefSeq" id="WP_115331120.1">
    <property type="nucleotide sequence ID" value="NZ_CAAAHP010000001.1"/>
</dbReference>
<proteinExistence type="predicted"/>
<evidence type="ECO:0000313" key="1">
    <source>
        <dbReference type="EMBL" id="STX51486.1"/>
    </source>
</evidence>
<gene>
    <name evidence="1" type="ORF">NCTC13316_01581</name>
</gene>
<name>A0A378JJJ4_9GAMM</name>
<reference evidence="1 2" key="1">
    <citation type="submission" date="2018-06" db="EMBL/GenBank/DDBJ databases">
        <authorList>
            <consortium name="Pathogen Informatics"/>
            <person name="Doyle S."/>
        </authorList>
    </citation>
    <scope>NUCLEOTIDE SEQUENCE [LARGE SCALE GENOMIC DNA]</scope>
    <source>
        <strain evidence="1 2">NCTC13316</strain>
    </source>
</reference>
<sequence length="277" mass="31956">MSAITIIDCFNALLKSLDEFQTHVYTQLKNNPVWINDPANKELLISDYSLFIAALTDFYPGDLETPQHTKSFQGALGGNLTTLHLVSLVNQSKDQLKLVINEYLSELQTKDTQVVHTLLKNAGFPRLKLKQVYRHIPCIDYHPRRIAFTQVKHNSHIIITKKELAARLNKIGKGRHIDVQQQKLQYLDDDKLAIHRDTQSLWAANIATFKNEEGLSITRKLMTSMPIIYLQQDDLPLPDVNFSRRQKRDLTTVRYDKKIEDEVFLPSAAAYRYKKPK</sequence>
<evidence type="ECO:0000313" key="2">
    <source>
        <dbReference type="Proteomes" id="UP000254794"/>
    </source>
</evidence>